<evidence type="ECO:0000256" key="1">
    <source>
        <dbReference type="SAM" id="MobiDB-lite"/>
    </source>
</evidence>
<dbReference type="AlphaFoldDB" id="A0A9X1ME13"/>
<dbReference type="RefSeq" id="WP_227895064.1">
    <property type="nucleotide sequence ID" value="NZ_CP099466.1"/>
</dbReference>
<evidence type="ECO:0000313" key="3">
    <source>
        <dbReference type="Proteomes" id="UP001139158"/>
    </source>
</evidence>
<evidence type="ECO:0000313" key="2">
    <source>
        <dbReference type="EMBL" id="MCC3297247.1"/>
    </source>
</evidence>
<proteinExistence type="predicted"/>
<feature type="region of interest" description="Disordered" evidence="1">
    <location>
        <begin position="36"/>
        <end position="128"/>
    </location>
</feature>
<accession>A0A9X1ME13</accession>
<sequence>MPGLLRGTRGFVLAGLFLSALLVGGGILLSSLAGPAPEDPAANSRGPGPGAAPGRESDGGQEADPGQEPGSNAGEESAAAPNTQPPAAVPDPERPLEVPPGSAGNAAGPLPASRDVPEPMTLISLPLPPADAAEGRLAGGFPEQLVPPAHATEVVSSSVAASGNTLQAGLRATSAAAARDVLAFYSEHFSGLGFQPGAEETVGGTTRAVWSYGTSSVTLSIGPDAGGAALDYSIFAILRAGI</sequence>
<name>A0A9X1ME13_9MICC</name>
<gene>
    <name evidence="2" type="ORF">LJ757_05425</name>
</gene>
<keyword evidence="3" id="KW-1185">Reference proteome</keyword>
<protein>
    <submittedName>
        <fullName evidence="2">Uncharacterized protein</fullName>
    </submittedName>
</protein>
<dbReference type="EMBL" id="JAJFZV010000004">
    <property type="protein sequence ID" value="MCC3297247.1"/>
    <property type="molecule type" value="Genomic_DNA"/>
</dbReference>
<comment type="caution">
    <text evidence="2">The sequence shown here is derived from an EMBL/GenBank/DDBJ whole genome shotgun (WGS) entry which is preliminary data.</text>
</comment>
<dbReference type="Proteomes" id="UP001139158">
    <property type="component" value="Unassembled WGS sequence"/>
</dbReference>
<organism evidence="2 3">
    <name type="scientific">Arthrobacter caoxuetaonis</name>
    <dbReference type="NCBI Taxonomy" id="2886935"/>
    <lineage>
        <taxon>Bacteria</taxon>
        <taxon>Bacillati</taxon>
        <taxon>Actinomycetota</taxon>
        <taxon>Actinomycetes</taxon>
        <taxon>Micrococcales</taxon>
        <taxon>Micrococcaceae</taxon>
        <taxon>Arthrobacter</taxon>
    </lineage>
</organism>
<reference evidence="2" key="1">
    <citation type="submission" date="2021-10" db="EMBL/GenBank/DDBJ databases">
        <title>Novel species in genus Arthrobacter.</title>
        <authorList>
            <person name="Liu Y."/>
        </authorList>
    </citation>
    <scope>NUCLEOTIDE SEQUENCE</scope>
    <source>
        <strain evidence="2">Zg-Y453</strain>
    </source>
</reference>
<feature type="compositionally biased region" description="Low complexity" evidence="1">
    <location>
        <begin position="36"/>
        <end position="46"/>
    </location>
</feature>